<reference evidence="2 3" key="1">
    <citation type="submission" date="2020-08" db="EMBL/GenBank/DDBJ databases">
        <title>Genomic Encyclopedia of Type Strains, Phase IV (KMG-IV): sequencing the most valuable type-strain genomes for metagenomic binning, comparative biology and taxonomic classification.</title>
        <authorList>
            <person name="Goeker M."/>
        </authorList>
    </citation>
    <scope>NUCLEOTIDE SEQUENCE [LARGE SCALE GENOMIC DNA]</scope>
    <source>
        <strain evidence="2 3">DSM 27471</strain>
    </source>
</reference>
<evidence type="ECO:0000313" key="3">
    <source>
        <dbReference type="Proteomes" id="UP000544222"/>
    </source>
</evidence>
<dbReference type="EMBL" id="JACHYB010000001">
    <property type="protein sequence ID" value="MBB3186446.1"/>
    <property type="molecule type" value="Genomic_DNA"/>
</dbReference>
<comment type="caution">
    <text evidence="2">The sequence shown here is derived from an EMBL/GenBank/DDBJ whole genome shotgun (WGS) entry which is preliminary data.</text>
</comment>
<sequence>MQYDTSLSEMPLKTELKDRNLNVSIVRYGQSFDLIALLINLLKQASVVHTIYIIDNSQVEDIRFHSLSVEYIKNKRNIGFGRAHNIAIQHSINDNIVYHAVINPDVTFEPRILFRIIKFMQNNPKIGALMPKIFYPNGDLQYLCKLLPAPLDLISKRFFPEKWTRKRIDKFQLKHFDYNETLNVPYLSGCFLILKIEALQKVGLFDERFFLYPEDIDLSRRIHEHYDTVFYPEVNITHAHEQGSYKKLYLLVIHVVNMIRYFNKWGWILDQQRKQINSQTLSLVDNLKNQK</sequence>
<keyword evidence="3" id="KW-1185">Reference proteome</keyword>
<feature type="domain" description="Glycosyltransferase 2-like" evidence="1">
    <location>
        <begin position="41"/>
        <end position="201"/>
    </location>
</feature>
<dbReference type="AlphaFoldDB" id="A0A7W5DP57"/>
<evidence type="ECO:0000313" key="2">
    <source>
        <dbReference type="EMBL" id="MBB3186446.1"/>
    </source>
</evidence>
<accession>A0A7W5DP57</accession>
<dbReference type="Gene3D" id="3.90.550.10">
    <property type="entry name" value="Spore Coat Polysaccharide Biosynthesis Protein SpsA, Chain A"/>
    <property type="match status" value="1"/>
</dbReference>
<dbReference type="InterPro" id="IPR001173">
    <property type="entry name" value="Glyco_trans_2-like"/>
</dbReference>
<organism evidence="2 3">
    <name type="scientific">Microbacter margulisiae</name>
    <dbReference type="NCBI Taxonomy" id="1350067"/>
    <lineage>
        <taxon>Bacteria</taxon>
        <taxon>Pseudomonadati</taxon>
        <taxon>Bacteroidota</taxon>
        <taxon>Bacteroidia</taxon>
        <taxon>Bacteroidales</taxon>
        <taxon>Porphyromonadaceae</taxon>
        <taxon>Microbacter</taxon>
    </lineage>
</organism>
<dbReference type="Proteomes" id="UP000544222">
    <property type="component" value="Unassembled WGS sequence"/>
</dbReference>
<dbReference type="PANTHER" id="PTHR43179">
    <property type="entry name" value="RHAMNOSYLTRANSFERASE WBBL"/>
    <property type="match status" value="1"/>
</dbReference>
<evidence type="ECO:0000259" key="1">
    <source>
        <dbReference type="Pfam" id="PF00535"/>
    </source>
</evidence>
<protein>
    <recommendedName>
        <fullName evidence="1">Glycosyltransferase 2-like domain-containing protein</fullName>
    </recommendedName>
</protein>
<gene>
    <name evidence="2" type="ORF">FHX64_000609</name>
</gene>
<dbReference type="CDD" id="cd04186">
    <property type="entry name" value="GT_2_like_c"/>
    <property type="match status" value="1"/>
</dbReference>
<dbReference type="Pfam" id="PF00535">
    <property type="entry name" value="Glycos_transf_2"/>
    <property type="match status" value="1"/>
</dbReference>
<dbReference type="RefSeq" id="WP_246392285.1">
    <property type="nucleotide sequence ID" value="NZ_JACHYB010000001.1"/>
</dbReference>
<name>A0A7W5DP57_9PORP</name>
<dbReference type="SUPFAM" id="SSF53448">
    <property type="entry name" value="Nucleotide-diphospho-sugar transferases"/>
    <property type="match status" value="1"/>
</dbReference>
<proteinExistence type="predicted"/>
<dbReference type="PANTHER" id="PTHR43179:SF10">
    <property type="entry name" value="GLYCOSYL TRANSFERASE"/>
    <property type="match status" value="1"/>
</dbReference>
<dbReference type="InterPro" id="IPR029044">
    <property type="entry name" value="Nucleotide-diphossugar_trans"/>
</dbReference>